<evidence type="ECO:0000256" key="3">
    <source>
        <dbReference type="ARBA" id="ARBA00022771"/>
    </source>
</evidence>
<keyword evidence="8" id="KW-1185">Reference proteome</keyword>
<evidence type="ECO:0000313" key="8">
    <source>
        <dbReference type="Proteomes" id="UP001221413"/>
    </source>
</evidence>
<sequence>MICERDKKGLITVPGALKLLEGGSERPVADLDADRPDSETDAEGELASLSLDGSSWGMMTPSSNNTGERYEFLSNRLENLDIISLTSGDSVITPSMDSSAFVSEPLHPNQCHICKKLFKKKKFMEQHLVSPAHMSVLPNQCPICKKIFRKQAHLKDHLASPAHNQGTYHVSEPLYQNQCRICKKIFKKRPHLEQHLASPVHAPKIYHCKLSFLGLEPQVPIKKFKSLSGLVAHIETGACRGGNSTFDIAASMLGTLAAELRFPSMVGITKRLGGKFGELA</sequence>
<reference evidence="7" key="1">
    <citation type="submission" date="2023-01" db="EMBL/GenBank/DDBJ databases">
        <title>The chitinases involved in constricting ring structure development in the nematode-trapping fungus Drechslerella dactyloides.</title>
        <authorList>
            <person name="Wang R."/>
            <person name="Zhang L."/>
            <person name="Tang P."/>
            <person name="Li S."/>
            <person name="Liang L."/>
        </authorList>
    </citation>
    <scope>NUCLEOTIDE SEQUENCE</scope>
    <source>
        <strain evidence="7">YMF1.00031</strain>
    </source>
</reference>
<accession>A0AAD6NH06</accession>
<dbReference type="GO" id="GO:0008270">
    <property type="term" value="F:zinc ion binding"/>
    <property type="evidence" value="ECO:0007669"/>
    <property type="project" value="UniProtKB-KW"/>
</dbReference>
<dbReference type="GO" id="GO:0005634">
    <property type="term" value="C:nucleus"/>
    <property type="evidence" value="ECO:0007669"/>
    <property type="project" value="TreeGrafter"/>
</dbReference>
<proteinExistence type="predicted"/>
<dbReference type="PROSITE" id="PS50157">
    <property type="entry name" value="ZINC_FINGER_C2H2_2"/>
    <property type="match status" value="2"/>
</dbReference>
<dbReference type="PANTHER" id="PTHR24409">
    <property type="entry name" value="ZINC FINGER PROTEIN 142"/>
    <property type="match status" value="1"/>
</dbReference>
<dbReference type="InterPro" id="IPR013087">
    <property type="entry name" value="Znf_C2H2_type"/>
</dbReference>
<evidence type="ECO:0000256" key="4">
    <source>
        <dbReference type="ARBA" id="ARBA00022833"/>
    </source>
</evidence>
<evidence type="ECO:0000256" key="5">
    <source>
        <dbReference type="PROSITE-ProRule" id="PRU00042"/>
    </source>
</evidence>
<dbReference type="PANTHER" id="PTHR24409:SF295">
    <property type="entry name" value="AZ2-RELATED"/>
    <property type="match status" value="1"/>
</dbReference>
<keyword evidence="3 5" id="KW-0863">Zinc-finger</keyword>
<gene>
    <name evidence="7" type="ORF">Dda_6922</name>
</gene>
<keyword evidence="4" id="KW-0862">Zinc</keyword>
<dbReference type="SUPFAM" id="SSF57667">
    <property type="entry name" value="beta-beta-alpha zinc fingers"/>
    <property type="match status" value="1"/>
</dbReference>
<feature type="domain" description="C2H2-type" evidence="6">
    <location>
        <begin position="177"/>
        <end position="202"/>
    </location>
</feature>
<evidence type="ECO:0000256" key="1">
    <source>
        <dbReference type="ARBA" id="ARBA00022723"/>
    </source>
</evidence>
<evidence type="ECO:0000313" key="7">
    <source>
        <dbReference type="EMBL" id="KAJ6258010.1"/>
    </source>
</evidence>
<dbReference type="GO" id="GO:0000981">
    <property type="term" value="F:DNA-binding transcription factor activity, RNA polymerase II-specific"/>
    <property type="evidence" value="ECO:0007669"/>
    <property type="project" value="TreeGrafter"/>
</dbReference>
<evidence type="ECO:0000256" key="2">
    <source>
        <dbReference type="ARBA" id="ARBA00022737"/>
    </source>
</evidence>
<protein>
    <recommendedName>
        <fullName evidence="6">C2H2-type domain-containing protein</fullName>
    </recommendedName>
</protein>
<feature type="domain" description="C2H2-type" evidence="6">
    <location>
        <begin position="139"/>
        <end position="163"/>
    </location>
</feature>
<dbReference type="Gene3D" id="3.30.160.60">
    <property type="entry name" value="Classic Zinc Finger"/>
    <property type="match status" value="2"/>
</dbReference>
<dbReference type="AlphaFoldDB" id="A0AAD6NH06"/>
<keyword evidence="1" id="KW-0479">Metal-binding</keyword>
<dbReference type="SMART" id="SM00355">
    <property type="entry name" value="ZnF_C2H2"/>
    <property type="match status" value="3"/>
</dbReference>
<dbReference type="PROSITE" id="PS00028">
    <property type="entry name" value="ZINC_FINGER_C2H2_1"/>
    <property type="match status" value="3"/>
</dbReference>
<dbReference type="EMBL" id="JAQGDS010000009">
    <property type="protein sequence ID" value="KAJ6258010.1"/>
    <property type="molecule type" value="Genomic_DNA"/>
</dbReference>
<comment type="caution">
    <text evidence="7">The sequence shown here is derived from an EMBL/GenBank/DDBJ whole genome shotgun (WGS) entry which is preliminary data.</text>
</comment>
<dbReference type="GO" id="GO:0000977">
    <property type="term" value="F:RNA polymerase II transcription regulatory region sequence-specific DNA binding"/>
    <property type="evidence" value="ECO:0007669"/>
    <property type="project" value="TreeGrafter"/>
</dbReference>
<dbReference type="InterPro" id="IPR036236">
    <property type="entry name" value="Znf_C2H2_sf"/>
</dbReference>
<dbReference type="Proteomes" id="UP001221413">
    <property type="component" value="Unassembled WGS sequence"/>
</dbReference>
<keyword evidence="2" id="KW-0677">Repeat</keyword>
<dbReference type="Pfam" id="PF12874">
    <property type="entry name" value="zf-met"/>
    <property type="match status" value="2"/>
</dbReference>
<evidence type="ECO:0000259" key="6">
    <source>
        <dbReference type="PROSITE" id="PS50157"/>
    </source>
</evidence>
<name>A0AAD6NH06_DREDA</name>
<organism evidence="7 8">
    <name type="scientific">Drechslerella dactyloides</name>
    <name type="common">Nematode-trapping fungus</name>
    <name type="synonym">Arthrobotrys dactyloides</name>
    <dbReference type="NCBI Taxonomy" id="74499"/>
    <lineage>
        <taxon>Eukaryota</taxon>
        <taxon>Fungi</taxon>
        <taxon>Dikarya</taxon>
        <taxon>Ascomycota</taxon>
        <taxon>Pezizomycotina</taxon>
        <taxon>Orbiliomycetes</taxon>
        <taxon>Orbiliales</taxon>
        <taxon>Orbiliaceae</taxon>
        <taxon>Drechslerella</taxon>
    </lineage>
</organism>